<feature type="region of interest" description="Disordered" evidence="1">
    <location>
        <begin position="1"/>
        <end position="35"/>
    </location>
</feature>
<comment type="caution">
    <text evidence="2">The sequence shown here is derived from an EMBL/GenBank/DDBJ whole genome shotgun (WGS) entry which is preliminary data.</text>
</comment>
<name>A0ABT9RK48_9ACTN</name>
<protein>
    <submittedName>
        <fullName evidence="2">Uncharacterized protein</fullName>
    </submittedName>
</protein>
<sequence length="35" mass="4083">MTDGWADDVTTELAELLDDPDHDPDVDFDEEYERL</sequence>
<gene>
    <name evidence="2" type="ORF">J2S55_007956</name>
</gene>
<evidence type="ECO:0000313" key="3">
    <source>
        <dbReference type="Proteomes" id="UP001230426"/>
    </source>
</evidence>
<dbReference type="Proteomes" id="UP001230426">
    <property type="component" value="Unassembled WGS sequence"/>
</dbReference>
<keyword evidence="3" id="KW-1185">Reference proteome</keyword>
<organism evidence="2 3">
    <name type="scientific">Streptosporangium brasiliense</name>
    <dbReference type="NCBI Taxonomy" id="47480"/>
    <lineage>
        <taxon>Bacteria</taxon>
        <taxon>Bacillati</taxon>
        <taxon>Actinomycetota</taxon>
        <taxon>Actinomycetes</taxon>
        <taxon>Streptosporangiales</taxon>
        <taxon>Streptosporangiaceae</taxon>
        <taxon>Streptosporangium</taxon>
    </lineage>
</organism>
<dbReference type="EMBL" id="JAUSRB010000002">
    <property type="protein sequence ID" value="MDP9868690.1"/>
    <property type="molecule type" value="Genomic_DNA"/>
</dbReference>
<proteinExistence type="predicted"/>
<accession>A0ABT9RK48</accession>
<evidence type="ECO:0000256" key="1">
    <source>
        <dbReference type="SAM" id="MobiDB-lite"/>
    </source>
</evidence>
<reference evidence="2 3" key="1">
    <citation type="submission" date="2023-07" db="EMBL/GenBank/DDBJ databases">
        <title>Sequencing the genomes of 1000 actinobacteria strains.</title>
        <authorList>
            <person name="Klenk H.-P."/>
        </authorList>
    </citation>
    <scope>NUCLEOTIDE SEQUENCE [LARGE SCALE GENOMIC DNA]</scope>
    <source>
        <strain evidence="2 3">DSM 44109</strain>
    </source>
</reference>
<evidence type="ECO:0000313" key="2">
    <source>
        <dbReference type="EMBL" id="MDP9868690.1"/>
    </source>
</evidence>